<dbReference type="EMBL" id="CP130318">
    <property type="protein sequence ID" value="WNQ10270.1"/>
    <property type="molecule type" value="Genomic_DNA"/>
</dbReference>
<evidence type="ECO:0000256" key="1">
    <source>
        <dbReference type="SAM" id="Phobius"/>
    </source>
</evidence>
<keyword evidence="1" id="KW-0812">Transmembrane</keyword>
<dbReference type="AlphaFoldDB" id="A0AA96RC87"/>
<evidence type="ECO:0000313" key="2">
    <source>
        <dbReference type="EMBL" id="WNQ10270.1"/>
    </source>
</evidence>
<keyword evidence="1" id="KW-1133">Transmembrane helix</keyword>
<feature type="transmembrane region" description="Helical" evidence="1">
    <location>
        <begin position="80"/>
        <end position="105"/>
    </location>
</feature>
<evidence type="ECO:0000313" key="3">
    <source>
        <dbReference type="Proteomes" id="UP001305702"/>
    </source>
</evidence>
<name>A0AA96RC87_9BACL</name>
<keyword evidence="1" id="KW-0472">Membrane</keyword>
<protein>
    <submittedName>
        <fullName evidence="2">Uncharacterized protein</fullName>
    </submittedName>
</protein>
<accession>A0AA96RC87</accession>
<reference evidence="2 3" key="1">
    <citation type="submission" date="2022-02" db="EMBL/GenBank/DDBJ databases">
        <title>Paenibacillus sp. MBLB1776 Whole Genome Shotgun Sequencing.</title>
        <authorList>
            <person name="Hwang C.Y."/>
            <person name="Cho E.-S."/>
            <person name="Seo M.-J."/>
        </authorList>
    </citation>
    <scope>NUCLEOTIDE SEQUENCE [LARGE SCALE GENOMIC DNA]</scope>
    <source>
        <strain evidence="2 3">MBLB1776</strain>
    </source>
</reference>
<feature type="transmembrane region" description="Helical" evidence="1">
    <location>
        <begin position="47"/>
        <end position="68"/>
    </location>
</feature>
<sequence length="362" mass="42068">MRSSRRERYRELPKRKWALPAASLALGLLDGGQLVFFLNHWDGGAGLAFGLAVHFLLSGLHMAIYRSFKLKLADRISSSWLHTAVLFLPGAGFLAAALILTLLFLTRYREDFYEEYKEYVYQEAHSLETYSINVEKESNRVPFREILMSGEHTGKKEALFSLLQYEGENKVQLIQEALRDDDAEVVHYAATGLNYMNEQFVRRIKIGIRQVQGPGGSSLESWRDLLQTYRQYLESRLLTEELALEVREAYRQWIRLAREKYPQETSFLAEQCYLHRSEGRFSDATREAAKLADSKEYSYLAQLTKAEQLFAEGRWEALREFCGGWWESGASIPEEHRSAVEFWKELTDQGVPQNDYLLKRYR</sequence>
<dbReference type="Proteomes" id="UP001305702">
    <property type="component" value="Chromosome"/>
</dbReference>
<gene>
    <name evidence="2" type="ORF">MJA45_22015</name>
</gene>
<dbReference type="KEGG" id="paun:MJA45_22015"/>
<organism evidence="2 3">
    <name type="scientific">Paenibacillus aurantius</name>
    <dbReference type="NCBI Taxonomy" id="2918900"/>
    <lineage>
        <taxon>Bacteria</taxon>
        <taxon>Bacillati</taxon>
        <taxon>Bacillota</taxon>
        <taxon>Bacilli</taxon>
        <taxon>Bacillales</taxon>
        <taxon>Paenibacillaceae</taxon>
        <taxon>Paenibacillus</taxon>
    </lineage>
</organism>
<keyword evidence="3" id="KW-1185">Reference proteome</keyword>
<proteinExistence type="predicted"/>
<dbReference type="RefSeq" id="WP_315604044.1">
    <property type="nucleotide sequence ID" value="NZ_CP130318.1"/>
</dbReference>